<dbReference type="KEGG" id="ajp:AMJAP_1215"/>
<dbReference type="RefSeq" id="WP_019621409.1">
    <property type="nucleotide sequence ID" value="NZ_AP014545.1"/>
</dbReference>
<dbReference type="AlphaFoldDB" id="A0A7R6SS37"/>
<evidence type="ECO:0000259" key="3">
    <source>
        <dbReference type="Pfam" id="PF25973"/>
    </source>
</evidence>
<feature type="domain" description="CzcB-like barrel-sandwich hybrid" evidence="3">
    <location>
        <begin position="207"/>
        <end position="325"/>
    </location>
</feature>
<evidence type="ECO:0000256" key="1">
    <source>
        <dbReference type="ARBA" id="ARBA00004196"/>
    </source>
</evidence>
<dbReference type="OrthoDB" id="9806939at2"/>
<dbReference type="Pfam" id="PF25973">
    <property type="entry name" value="BSH_CzcB"/>
    <property type="match status" value="1"/>
</dbReference>
<dbReference type="PANTHER" id="PTHR32347:SF23">
    <property type="entry name" value="BLL5650 PROTEIN"/>
    <property type="match status" value="1"/>
</dbReference>
<accession>A0A7R6SS37</accession>
<dbReference type="GO" id="GO:0030313">
    <property type="term" value="C:cell envelope"/>
    <property type="evidence" value="ECO:0007669"/>
    <property type="project" value="UniProtKB-SubCell"/>
</dbReference>
<dbReference type="Proteomes" id="UP000595663">
    <property type="component" value="Chromosome"/>
</dbReference>
<evidence type="ECO:0000313" key="4">
    <source>
        <dbReference type="EMBL" id="BBB25810.1"/>
    </source>
</evidence>
<evidence type="ECO:0000313" key="5">
    <source>
        <dbReference type="Proteomes" id="UP000595663"/>
    </source>
</evidence>
<keyword evidence="5" id="KW-1185">Reference proteome</keyword>
<gene>
    <name evidence="4" type="ORF">AMJAP_1215</name>
</gene>
<evidence type="ECO:0000256" key="2">
    <source>
        <dbReference type="ARBA" id="ARBA00023054"/>
    </source>
</evidence>
<dbReference type="Gene3D" id="2.40.30.170">
    <property type="match status" value="1"/>
</dbReference>
<sequence>MSDDIISEEMQQLSDWLNTVCRMLSGVDSAALFKAEGSTGVIQCEWPETGALDDPARINAEEQVDLALAGNKTVVSYTGPDSQCIIAHPFVLSGGQQFVVVAIFADSNINPRNQISLLEWGVAWLRLLDRQHNQPQPQLNASASGLSSSPQFISKAADISVIGLVKSYRLSVLTVLILLALLFTLPVDKTVTAPVVMEGKVQRSLTVPVDSFIKRVAVKAGDRVKKGQLLVSLDDTELRLTLDQAVSDRAVADKKHRQALAKLDFSEASQYALDRDIATIDIRLIEQQLSRLELKAPISGQVISGDINRAVGSAVERGQTLFELAPVGDYRIILNVDETDIRYVQTGQQGEILLRGLGSQTHPIQIDIVSSIFSSEPGQRYYHAEAHLLSEPESRVRPGMEGSAHIVTGKQLLGAALFGPFYQWGREQLWKWWP</sequence>
<protein>
    <recommendedName>
        <fullName evidence="3">CzcB-like barrel-sandwich hybrid domain-containing protein</fullName>
    </recommendedName>
</protein>
<organism evidence="4 5">
    <name type="scientific">Amphritea japonica ATCC BAA-1530</name>
    <dbReference type="NCBI Taxonomy" id="1278309"/>
    <lineage>
        <taxon>Bacteria</taxon>
        <taxon>Pseudomonadati</taxon>
        <taxon>Pseudomonadota</taxon>
        <taxon>Gammaproteobacteria</taxon>
        <taxon>Oceanospirillales</taxon>
        <taxon>Oceanospirillaceae</taxon>
        <taxon>Amphritea</taxon>
    </lineage>
</organism>
<reference evidence="4 5" key="1">
    <citation type="journal article" date="2008" name="Int. J. Syst. Evol. Microbiol.">
        <title>Amphritea japonica sp. nov. and Amphritea balenae sp. nov., isolated from the sediment adjacent to sperm whale carcasses off Kagoshima, Japan.</title>
        <authorList>
            <person name="Miyazaki M."/>
            <person name="Nogi Y."/>
            <person name="Fujiwara Y."/>
            <person name="Kawato M."/>
            <person name="Nagahama T."/>
            <person name="Kubokawa K."/>
            <person name="Horikoshi K."/>
        </authorList>
    </citation>
    <scope>NUCLEOTIDE SEQUENCE [LARGE SCALE GENOMIC DNA]</scope>
    <source>
        <strain evidence="4 5">ATCC BAA-1530</strain>
    </source>
</reference>
<dbReference type="PANTHER" id="PTHR32347">
    <property type="entry name" value="EFFLUX SYSTEM COMPONENT YKNX-RELATED"/>
    <property type="match status" value="1"/>
</dbReference>
<comment type="subcellular location">
    <subcellularLocation>
        <location evidence="1">Cell envelope</location>
    </subcellularLocation>
</comment>
<dbReference type="SUPFAM" id="SSF111369">
    <property type="entry name" value="HlyD-like secretion proteins"/>
    <property type="match status" value="1"/>
</dbReference>
<proteinExistence type="predicted"/>
<dbReference type="Gene3D" id="2.40.50.100">
    <property type="match status" value="1"/>
</dbReference>
<name>A0A7R6SS37_9GAMM</name>
<dbReference type="InterPro" id="IPR050465">
    <property type="entry name" value="UPF0194_transport"/>
</dbReference>
<keyword evidence="2" id="KW-0175">Coiled coil</keyword>
<dbReference type="InterPro" id="IPR058647">
    <property type="entry name" value="BSH_CzcB-like"/>
</dbReference>
<dbReference type="EMBL" id="AP014545">
    <property type="protein sequence ID" value="BBB25810.1"/>
    <property type="molecule type" value="Genomic_DNA"/>
</dbReference>